<dbReference type="EMBL" id="CP012333">
    <property type="protein sequence ID" value="AKU94490.1"/>
    <property type="molecule type" value="Genomic_DNA"/>
</dbReference>
<sequence length="188" mass="20605">MGAGLWTEGCSTLAFYRGETDYKAVLNAPIRDEANRARADERYEHFTEVADAARNRVVPMAAAIFVLGASMLALSALGLGGRRNTRHALVQVVGVQAAVVLAQYYLTKDVRMAKLDWQLEGVLIQQQEALPPEEFAKVAPGIESARQVYGPFWLLLQTTASGLVLLALTRRRSREFFDVAANPAEEGP</sequence>
<feature type="transmembrane region" description="Helical" evidence="1">
    <location>
        <begin position="60"/>
        <end position="81"/>
    </location>
</feature>
<dbReference type="Proteomes" id="UP000064967">
    <property type="component" value="Chromosome"/>
</dbReference>
<dbReference type="KEGG" id="llu:AKJ09_01154"/>
<keyword evidence="1" id="KW-1133">Transmembrane helix</keyword>
<keyword evidence="1" id="KW-0812">Transmembrane</keyword>
<gene>
    <name evidence="2" type="ORF">AKJ09_01154</name>
</gene>
<organism evidence="2 3">
    <name type="scientific">Labilithrix luteola</name>
    <dbReference type="NCBI Taxonomy" id="1391654"/>
    <lineage>
        <taxon>Bacteria</taxon>
        <taxon>Pseudomonadati</taxon>
        <taxon>Myxococcota</taxon>
        <taxon>Polyangia</taxon>
        <taxon>Polyangiales</taxon>
        <taxon>Labilitrichaceae</taxon>
        <taxon>Labilithrix</taxon>
    </lineage>
</organism>
<evidence type="ECO:0000256" key="1">
    <source>
        <dbReference type="SAM" id="Phobius"/>
    </source>
</evidence>
<protein>
    <submittedName>
        <fullName evidence="2">Uncharacterized protein</fullName>
    </submittedName>
</protein>
<name>A0A0K1PLT7_9BACT</name>
<feature type="transmembrane region" description="Helical" evidence="1">
    <location>
        <begin position="88"/>
        <end position="106"/>
    </location>
</feature>
<evidence type="ECO:0000313" key="2">
    <source>
        <dbReference type="EMBL" id="AKU94490.1"/>
    </source>
</evidence>
<keyword evidence="3" id="KW-1185">Reference proteome</keyword>
<keyword evidence="1" id="KW-0472">Membrane</keyword>
<evidence type="ECO:0000313" key="3">
    <source>
        <dbReference type="Proteomes" id="UP000064967"/>
    </source>
</evidence>
<accession>A0A0K1PLT7</accession>
<proteinExistence type="predicted"/>
<dbReference type="STRING" id="1391654.AKJ09_01154"/>
<dbReference type="AlphaFoldDB" id="A0A0K1PLT7"/>
<reference evidence="2 3" key="1">
    <citation type="submission" date="2015-08" db="EMBL/GenBank/DDBJ databases">
        <authorList>
            <person name="Babu N.S."/>
            <person name="Beckwith C.J."/>
            <person name="Beseler K.G."/>
            <person name="Brison A."/>
            <person name="Carone J.V."/>
            <person name="Caskin T.P."/>
            <person name="Diamond M."/>
            <person name="Durham M.E."/>
            <person name="Foxe J.M."/>
            <person name="Go M."/>
            <person name="Henderson B.A."/>
            <person name="Jones I.B."/>
            <person name="McGettigan J.A."/>
            <person name="Micheletti S.J."/>
            <person name="Nasrallah M.E."/>
            <person name="Ortiz D."/>
            <person name="Piller C.R."/>
            <person name="Privatt S.R."/>
            <person name="Schneider S.L."/>
            <person name="Sharp S."/>
            <person name="Smith T.C."/>
            <person name="Stanton J.D."/>
            <person name="Ullery H.E."/>
            <person name="Wilson R.J."/>
            <person name="Serrano M.G."/>
            <person name="Buck G."/>
            <person name="Lee V."/>
            <person name="Wang Y."/>
            <person name="Carvalho R."/>
            <person name="Voegtly L."/>
            <person name="Shi R."/>
            <person name="Duckworth R."/>
            <person name="Johnson A."/>
            <person name="Loviza R."/>
            <person name="Walstead R."/>
            <person name="Shah Z."/>
            <person name="Kiflezghi M."/>
            <person name="Wade K."/>
            <person name="Ball S.L."/>
            <person name="Bradley K.W."/>
            <person name="Asai D.J."/>
            <person name="Bowman C.A."/>
            <person name="Russell D.A."/>
            <person name="Pope W.H."/>
            <person name="Jacobs-Sera D."/>
            <person name="Hendrix R.W."/>
            <person name="Hatfull G.F."/>
        </authorList>
    </citation>
    <scope>NUCLEOTIDE SEQUENCE [LARGE SCALE GENOMIC DNA]</scope>
    <source>
        <strain evidence="2 3">DSM 27648</strain>
    </source>
</reference>
<feature type="transmembrane region" description="Helical" evidence="1">
    <location>
        <begin position="148"/>
        <end position="168"/>
    </location>
</feature>